<organism evidence="2 3">
    <name type="scientific">Corynebacterium uropygiale</name>
    <dbReference type="NCBI Taxonomy" id="1775911"/>
    <lineage>
        <taxon>Bacteria</taxon>
        <taxon>Bacillati</taxon>
        <taxon>Actinomycetota</taxon>
        <taxon>Actinomycetes</taxon>
        <taxon>Mycobacteriales</taxon>
        <taxon>Corynebacteriaceae</taxon>
        <taxon>Corynebacterium</taxon>
    </lineage>
</organism>
<dbReference type="InterPro" id="IPR007165">
    <property type="entry name" value="Phage_holin_4_2"/>
</dbReference>
<proteinExistence type="predicted"/>
<dbReference type="PANTHER" id="PTHR37309">
    <property type="entry name" value="SLR0284 PROTEIN"/>
    <property type="match status" value="1"/>
</dbReference>
<dbReference type="Pfam" id="PF04020">
    <property type="entry name" value="Phage_holin_4_2"/>
    <property type="match status" value="1"/>
</dbReference>
<dbReference type="Proteomes" id="UP001139336">
    <property type="component" value="Unassembled WGS sequence"/>
</dbReference>
<keyword evidence="3" id="KW-1185">Reference proteome</keyword>
<feature type="transmembrane region" description="Helical" evidence="1">
    <location>
        <begin position="38"/>
        <end position="59"/>
    </location>
</feature>
<keyword evidence="1" id="KW-1133">Transmembrane helix</keyword>
<dbReference type="AlphaFoldDB" id="A0A9X1QPW3"/>
<dbReference type="PANTHER" id="PTHR37309:SF1">
    <property type="entry name" value="SLR0284 PROTEIN"/>
    <property type="match status" value="1"/>
</dbReference>
<protein>
    <submittedName>
        <fullName evidence="2">Phage holin family protein</fullName>
    </submittedName>
</protein>
<evidence type="ECO:0000313" key="2">
    <source>
        <dbReference type="EMBL" id="MCF4005648.1"/>
    </source>
</evidence>
<feature type="transmembrane region" description="Helical" evidence="1">
    <location>
        <begin position="66"/>
        <end position="90"/>
    </location>
</feature>
<dbReference type="RefSeq" id="WP_236117460.1">
    <property type="nucleotide sequence ID" value="NZ_JAKGSI010000001.1"/>
</dbReference>
<keyword evidence="1" id="KW-0472">Membrane</keyword>
<dbReference type="EMBL" id="JAKGSI010000001">
    <property type="protein sequence ID" value="MCF4005648.1"/>
    <property type="molecule type" value="Genomic_DNA"/>
</dbReference>
<reference evidence="2" key="1">
    <citation type="submission" date="2022-01" db="EMBL/GenBank/DDBJ databases">
        <title>Corynebacterium sp. nov isolated from isolated from the feces of the greater white-fronted geese (Anser albifrons) at Poyang Lake, PR China.</title>
        <authorList>
            <person name="Liu Q."/>
        </authorList>
    </citation>
    <scope>NUCLEOTIDE SEQUENCE</scope>
    <source>
        <strain evidence="2">JCM 32435</strain>
    </source>
</reference>
<comment type="caution">
    <text evidence="2">The sequence shown here is derived from an EMBL/GenBank/DDBJ whole genome shotgun (WGS) entry which is preliminary data.</text>
</comment>
<gene>
    <name evidence="2" type="ORF">L1O03_00405</name>
</gene>
<name>A0A9X1QPW3_9CORY</name>
<evidence type="ECO:0000313" key="3">
    <source>
        <dbReference type="Proteomes" id="UP001139336"/>
    </source>
</evidence>
<accession>A0A9X1QPW3</accession>
<feature type="transmembrane region" description="Helical" evidence="1">
    <location>
        <begin position="7"/>
        <end position="26"/>
    </location>
</feature>
<feature type="transmembrane region" description="Helical" evidence="1">
    <location>
        <begin position="102"/>
        <end position="122"/>
    </location>
</feature>
<keyword evidence="1" id="KW-0812">Transmembrane</keyword>
<evidence type="ECO:0000256" key="1">
    <source>
        <dbReference type="SAM" id="Phobius"/>
    </source>
</evidence>
<sequence length="128" mass="13858">MRFLWNFALQVIVTAIALYIALTYVPGLSLRSSYGEPWQTYVVAALAWSLVQSVLGPLLRTLGLPFTILSLGLFSVIINALLLFLSLVALQMVGVGISIQTWASAILGLAVLSAVTWVLSIITRPLRA</sequence>